<dbReference type="EMBL" id="JARKNE010000009">
    <property type="protein sequence ID" value="KAK5805176.1"/>
    <property type="molecule type" value="Genomic_DNA"/>
</dbReference>
<sequence length="158" mass="17261">MTAAKGRAQAERAAAAAARNVNAYGIGMTVIGLRKARGSIGEILGQILIVRLQFLGLILVPHRILLQPRVVRITIHHHPSPRKREGKKRGGSRRGGIVEGIAHLRSLMIPLIGANGGRVEGIDILRVRCWMPVIDPSEITPYMSSFLFPMFISDNSSQ</sequence>
<protein>
    <submittedName>
        <fullName evidence="1">Uncharacterized protein</fullName>
    </submittedName>
</protein>
<evidence type="ECO:0000313" key="1">
    <source>
        <dbReference type="EMBL" id="KAK5805176.1"/>
    </source>
</evidence>
<name>A0ABR0NXN8_GOSAR</name>
<proteinExistence type="predicted"/>
<reference evidence="1 2" key="1">
    <citation type="submission" date="2023-03" db="EMBL/GenBank/DDBJ databases">
        <title>WGS of Gossypium arboreum.</title>
        <authorList>
            <person name="Yu D."/>
        </authorList>
    </citation>
    <scope>NUCLEOTIDE SEQUENCE [LARGE SCALE GENOMIC DNA]</scope>
    <source>
        <tissue evidence="1">Leaf</tissue>
    </source>
</reference>
<comment type="caution">
    <text evidence="1">The sequence shown here is derived from an EMBL/GenBank/DDBJ whole genome shotgun (WGS) entry which is preliminary data.</text>
</comment>
<organism evidence="1 2">
    <name type="scientific">Gossypium arboreum</name>
    <name type="common">Tree cotton</name>
    <name type="synonym">Gossypium nanking</name>
    <dbReference type="NCBI Taxonomy" id="29729"/>
    <lineage>
        <taxon>Eukaryota</taxon>
        <taxon>Viridiplantae</taxon>
        <taxon>Streptophyta</taxon>
        <taxon>Embryophyta</taxon>
        <taxon>Tracheophyta</taxon>
        <taxon>Spermatophyta</taxon>
        <taxon>Magnoliopsida</taxon>
        <taxon>eudicotyledons</taxon>
        <taxon>Gunneridae</taxon>
        <taxon>Pentapetalae</taxon>
        <taxon>rosids</taxon>
        <taxon>malvids</taxon>
        <taxon>Malvales</taxon>
        <taxon>Malvaceae</taxon>
        <taxon>Malvoideae</taxon>
        <taxon>Gossypium</taxon>
    </lineage>
</organism>
<evidence type="ECO:0000313" key="2">
    <source>
        <dbReference type="Proteomes" id="UP001358586"/>
    </source>
</evidence>
<dbReference type="Proteomes" id="UP001358586">
    <property type="component" value="Chromosome 9"/>
</dbReference>
<keyword evidence="2" id="KW-1185">Reference proteome</keyword>
<gene>
    <name evidence="1" type="ORF">PVK06_032828</name>
</gene>
<accession>A0ABR0NXN8</accession>